<dbReference type="Gene3D" id="3.30.420.10">
    <property type="entry name" value="Ribonuclease H-like superfamily/Ribonuclease H"/>
    <property type="match status" value="1"/>
</dbReference>
<organism evidence="3 4">
    <name type="scientific">Nostocoides australiense Ben110</name>
    <dbReference type="NCBI Taxonomy" id="1193182"/>
    <lineage>
        <taxon>Bacteria</taxon>
        <taxon>Bacillati</taxon>
        <taxon>Actinomycetota</taxon>
        <taxon>Actinomycetes</taxon>
        <taxon>Micrococcales</taxon>
        <taxon>Intrasporangiaceae</taxon>
        <taxon>Nostocoides</taxon>
    </lineage>
</organism>
<dbReference type="GO" id="GO:0000166">
    <property type="term" value="F:nucleotide binding"/>
    <property type="evidence" value="ECO:0007669"/>
    <property type="project" value="InterPro"/>
</dbReference>
<keyword evidence="4" id="KW-1185">Reference proteome</keyword>
<evidence type="ECO:0000259" key="2">
    <source>
        <dbReference type="SMART" id="SM00474"/>
    </source>
</evidence>
<evidence type="ECO:0000256" key="1">
    <source>
        <dbReference type="SAM" id="MobiDB-lite"/>
    </source>
</evidence>
<dbReference type="PANTHER" id="PTHR47649:SF1">
    <property type="entry name" value="RIBONUCLEASE D"/>
    <property type="match status" value="1"/>
</dbReference>
<dbReference type="InterPro" id="IPR012337">
    <property type="entry name" value="RNaseH-like_sf"/>
</dbReference>
<dbReference type="Pfam" id="PF01612">
    <property type="entry name" value="DNA_pol_A_exo1"/>
    <property type="match status" value="1"/>
</dbReference>
<evidence type="ECO:0000313" key="3">
    <source>
        <dbReference type="EMBL" id="CCH74866.1"/>
    </source>
</evidence>
<dbReference type="InterPro" id="IPR044876">
    <property type="entry name" value="HRDC_dom_sf"/>
</dbReference>
<dbReference type="GO" id="GO:0008408">
    <property type="term" value="F:3'-5' exonuclease activity"/>
    <property type="evidence" value="ECO:0007669"/>
    <property type="project" value="InterPro"/>
</dbReference>
<evidence type="ECO:0000313" key="4">
    <source>
        <dbReference type="Proteomes" id="UP000035763"/>
    </source>
</evidence>
<dbReference type="OrthoDB" id="144122at2"/>
<dbReference type="Pfam" id="PF00570">
    <property type="entry name" value="HRDC"/>
    <property type="match status" value="1"/>
</dbReference>
<dbReference type="PANTHER" id="PTHR47649">
    <property type="entry name" value="RIBONUCLEASE D"/>
    <property type="match status" value="1"/>
</dbReference>
<dbReference type="Proteomes" id="UP000035763">
    <property type="component" value="Unassembled WGS sequence"/>
</dbReference>
<dbReference type="InterPro" id="IPR036397">
    <property type="entry name" value="RNaseH_sf"/>
</dbReference>
<dbReference type="InterPro" id="IPR041605">
    <property type="entry name" value="Exo_C"/>
</dbReference>
<sequence length="406" mass="44244">MTDQLVPADLPVPGIPLDHPADGLPEVVESERRLDEAPTAVAGGTGPVSIDAERASGFRYGQRAYLVQIRREGAGTWLIDPIAVPDLSPLDRAIGTGEWILHAATQDLACLAEVGLRPRQLFDTELAARLLGLPRVGLAAVVEHYLGLVLAKEHSAADWSKRPLPTAWLRYAALDVEVLGEIRNLMGVDLARSGKSEWARQEFEALLDWAPTARQDPWRRTSGLHRVKGQRGVAMVRELWFERDRIAAERDIAPGRIIADALLIEIAQHALGANPPGSLPAGNRAIARYQRSWLTALDRARALRDADLPPVNLPSEGPPPPRAWADKNPLAADRLARTRLALTAFAEEHSVPVENVCSPEPLRRVVWTPPPGAPATDAFDAGLAAYGVRPWQREIVAPMLHSAFTA</sequence>
<proteinExistence type="predicted"/>
<dbReference type="SUPFAM" id="SSF53098">
    <property type="entry name" value="Ribonuclease H-like"/>
    <property type="match status" value="1"/>
</dbReference>
<dbReference type="EMBL" id="CAJA01000436">
    <property type="protein sequence ID" value="CCH74866.1"/>
    <property type="molecule type" value="Genomic_DNA"/>
</dbReference>
<dbReference type="SUPFAM" id="SSF47819">
    <property type="entry name" value="HRDC-like"/>
    <property type="match status" value="1"/>
</dbReference>
<gene>
    <name evidence="3" type="ORF">BN11_4910006</name>
</gene>
<dbReference type="RefSeq" id="WP_048700214.1">
    <property type="nucleotide sequence ID" value="NZ_HG764815.1"/>
</dbReference>
<dbReference type="InterPro" id="IPR010997">
    <property type="entry name" value="HRDC-like_sf"/>
</dbReference>
<feature type="domain" description="3'-5' exonuclease" evidence="2">
    <location>
        <begin position="25"/>
        <end position="191"/>
    </location>
</feature>
<feature type="region of interest" description="Disordered" evidence="1">
    <location>
        <begin position="1"/>
        <end position="23"/>
    </location>
</feature>
<dbReference type="CDD" id="cd06142">
    <property type="entry name" value="RNaseD_exo"/>
    <property type="match status" value="1"/>
</dbReference>
<dbReference type="GO" id="GO:0003676">
    <property type="term" value="F:nucleic acid binding"/>
    <property type="evidence" value="ECO:0007669"/>
    <property type="project" value="InterPro"/>
</dbReference>
<dbReference type="Pfam" id="PF18305">
    <property type="entry name" value="DNA_pol_A_exoN"/>
    <property type="match status" value="1"/>
</dbReference>
<dbReference type="InterPro" id="IPR051086">
    <property type="entry name" value="RNase_D-like"/>
</dbReference>
<comment type="caution">
    <text evidence="3">The sequence shown here is derived from an EMBL/GenBank/DDBJ whole genome shotgun (WGS) entry which is preliminary data.</text>
</comment>
<name>W6K1C9_9MICO</name>
<dbReference type="Gene3D" id="1.10.150.80">
    <property type="entry name" value="HRDC domain"/>
    <property type="match status" value="2"/>
</dbReference>
<dbReference type="STRING" id="1193182.BN11_4910006"/>
<accession>W6K1C9</accession>
<dbReference type="InterPro" id="IPR002562">
    <property type="entry name" value="3'-5'_exonuclease_dom"/>
</dbReference>
<dbReference type="GO" id="GO:0006139">
    <property type="term" value="P:nucleobase-containing compound metabolic process"/>
    <property type="evidence" value="ECO:0007669"/>
    <property type="project" value="InterPro"/>
</dbReference>
<dbReference type="AlphaFoldDB" id="W6K1C9"/>
<protein>
    <submittedName>
        <fullName evidence="3">Putative ribonuclease D</fullName>
    </submittedName>
</protein>
<reference evidence="3 4" key="1">
    <citation type="journal article" date="2013" name="ISME J.">
        <title>A metabolic model for members of the genus Tetrasphaera involved in enhanced biological phosphorus removal.</title>
        <authorList>
            <person name="Kristiansen R."/>
            <person name="Nguyen H.T.T."/>
            <person name="Saunders A.M."/>
            <person name="Nielsen J.L."/>
            <person name="Wimmer R."/>
            <person name="Le V.Q."/>
            <person name="McIlroy S.J."/>
            <person name="Petrovski S."/>
            <person name="Seviour R.J."/>
            <person name="Calteau A."/>
            <person name="Nielsen K.L."/>
            <person name="Nielsen P.H."/>
        </authorList>
    </citation>
    <scope>NUCLEOTIDE SEQUENCE [LARGE SCALE GENOMIC DNA]</scope>
    <source>
        <strain evidence="3 4">Ben110</strain>
    </source>
</reference>
<dbReference type="InterPro" id="IPR002121">
    <property type="entry name" value="HRDC_dom"/>
</dbReference>
<dbReference type="SMART" id="SM00474">
    <property type="entry name" value="35EXOc"/>
    <property type="match status" value="1"/>
</dbReference>